<evidence type="ECO:0000256" key="3">
    <source>
        <dbReference type="ARBA" id="ARBA00022692"/>
    </source>
</evidence>
<feature type="transmembrane region" description="Helical" evidence="8">
    <location>
        <begin position="1625"/>
        <end position="1643"/>
    </location>
</feature>
<dbReference type="Proteomes" id="UP000829291">
    <property type="component" value="Chromosome 1"/>
</dbReference>
<dbReference type="InterPro" id="IPR014710">
    <property type="entry name" value="RmlC-like_jellyroll"/>
</dbReference>
<dbReference type="PANTHER" id="PTHR45638:SF19">
    <property type="entry name" value="CYCLIC NUCLEOTIDE-BINDING DOMAIN-CONTAINING PROTEIN"/>
    <property type="match status" value="1"/>
</dbReference>
<comment type="subcellular location">
    <subcellularLocation>
        <location evidence="1">Membrane</location>
        <topology evidence="1">Multi-pass membrane protein</topology>
    </subcellularLocation>
</comment>
<dbReference type="Gene3D" id="1.10.287.630">
    <property type="entry name" value="Helix hairpin bin"/>
    <property type="match status" value="2"/>
</dbReference>
<feature type="transmembrane region" description="Helical" evidence="8">
    <location>
        <begin position="1595"/>
        <end position="1613"/>
    </location>
</feature>
<keyword evidence="7" id="KW-1071">Ligand-gated ion channel</keyword>
<sequence>MHLLEDKVPKETELYGNNLRLNQNTRDSLTLEMNEDTDTEDDYPVRVSIDSTLECFVFLSFAKTWELSLVLVTITVYMMTTYEVFFEAEEEAEQRISFIINLLLDILYIVDICSSILHWRLEDIRTTRELKARSIFLIFLDILGVVIGMPIRFLLDHSPEDEPIYIDFVSVMIPVLRMYRPINFFSQLTDMVQAKVSKDMRDGVIEFHKSFWKYKKAISASEMFADLPLTLQKEIYLDRYYLAFIRILSSDDNESSILNLTAGTILGDAALLLNIECKSQVVTATSCELQVVHKAALFAHNNVFHDIYVEMNRRVSDRLDYAKKRIVTFRAQENTVENALQDISLGYSSPRKPLKIFKNRLRKQQKTDHNICQINTYPLNPEFNPQVTVDMYVMATEAAVARYDICLKTGWPWILTPNTLFLTLWQSVIVFAVLVAAILYPYFACFKRYMTDDLLTIRVIIDILYILDIYVQISTAIDLTRDVLVEVKKITAMKIKQLRFLLDILAVFPAKEVAFYMSFYSNGRVGTIFLLNRVLKVHVVFRAISDLEKSLNVNIKIIRMAKYLLCLVFGSYWIGAIIYTQSCFYEKCVTGSWYDQILTQNSEANMIDSPVYLLSFYYALQVLSQTGYGDINASTLEEMITMFFFLVIGALLFNALVSDCSATLMLSTLDKVAYKEIVFVMKKFMEENDIPEVIQRRVYSYLDLQWQTDQGYKILNDIPLFADLSPNMNKRLLIAMHGEMLRSVPILQELNDETITDLANCVEIYVLPPGEIVSYAGEMYREFYIIQEGYCEAISVLTNRDKKTLGPKEFFGVMEMLLGKPSMQDIRSVTHLKLIRISHMSLQKIFSSDKKSYERFSALIEVVRNSNLVRKLNFSRSALESQDFTDHLDISWIKFTKRRKHDVNIDYTRPFKDLGVLQFIQYMLMSRTITPNGPFIQFWEKCRMTSALLSGFIFPSLTYSSLQFRGIVWIALALDLLAFLDIYIRLHVCYYNDEGLLISHPLSTAKHYLTHSFAIDLLGALPLYMVPHQPTIHPDGAKQISFSTNEITLLNKIVQLYRLPSPLLLYESNLARSSLTLNFFKFLPVAFIFINVLAALSIAFTCTYWERPDGTIYVEYSKESWIGHSENSFYFSMQNSINLYLTAVYWMVSTSYCIGFGDITAHDDKEMLYTALVIIVGYLMFTYIIVVVSSGKANVNRNLMLYQERMRHLVTFMKMERIPNVIQDRAIKHFENMWWRTHGIETHAIFNKFHHALRQDVMLQLYEETISVVPAFAGVEKSFTRQLATSLEMLNFLKGSEIVKKNDIVSHMFIVHRGEVDVIGPDGTLFCKLRRGSIFGNIDNSPATRYMMTIVAAKHVDTLIISTTNFYDLARGYPSVKKQFNICVLQNMGYVPRFSDEEDTKEKKKDSYKKAWFPVTYQRISLLKVPIAYLTSLLTSYQFSFTQTFVPLLFFAGLALDVLTLAMLFLAYNTEYHDDSGDIVDNITLIRARALQEMQFYLDALSIVPVEVLCLSATNSRIFWYKFLCMRRLLRARHLYLFFTKKYEKLNVNMLATKLASMISSFTLLLHILACVWYLIGCPTQCSPESWIVKSNCQYPYICSIYFIVAVVTTTGFGDIRPGTVKEIIFCSIMSVAMVPVVAMFMGDVSNVVQNYSYTLTKYDTAMSIMKDYLKDGQISYPLVEKALGYAKNLWLLERGCSQPALLAEAPASIREEIMVAAYGKHLFENNILRGCHEDLLRQLCGKMRRRVFFPTHFIVQEGDCNSTMYFIQRGTVEVLANLGPRMYTVCATLQAKEYFGLHQGFIPDISHTHTYRAATIVEVLTLRYEDWKDMLIYFPAAYRQIYTKLKTIIHYDYISEKIEHVSQHVGV</sequence>
<feature type="transmembrane region" description="Helical" evidence="8">
    <location>
        <begin position="639"/>
        <end position="657"/>
    </location>
</feature>
<dbReference type="SUPFAM" id="SSF51206">
    <property type="entry name" value="cAMP-binding domain-like"/>
    <property type="match status" value="4"/>
</dbReference>
<dbReference type="Gene3D" id="2.60.120.10">
    <property type="entry name" value="Jelly Rolls"/>
    <property type="match status" value="4"/>
</dbReference>
<feature type="transmembrane region" description="Helical" evidence="8">
    <location>
        <begin position="133"/>
        <end position="151"/>
    </location>
</feature>
<evidence type="ECO:0000256" key="6">
    <source>
        <dbReference type="ARBA" id="ARBA00023136"/>
    </source>
</evidence>
<feature type="transmembrane region" description="Helical" evidence="8">
    <location>
        <begin position="1079"/>
        <end position="1100"/>
    </location>
</feature>
<feature type="transmembrane region" description="Helical" evidence="8">
    <location>
        <begin position="1168"/>
        <end position="1188"/>
    </location>
</feature>
<dbReference type="SMART" id="SM00100">
    <property type="entry name" value="cNMP"/>
    <property type="match status" value="3"/>
</dbReference>
<gene>
    <name evidence="11" type="primary">LOC107223440</name>
</gene>
<evidence type="ECO:0000313" key="11">
    <source>
        <dbReference type="RefSeq" id="XP_046602623.1"/>
    </source>
</evidence>
<evidence type="ECO:0000256" key="7">
    <source>
        <dbReference type="ARBA" id="ARBA00023286"/>
    </source>
</evidence>
<evidence type="ECO:0000256" key="4">
    <source>
        <dbReference type="ARBA" id="ARBA00022989"/>
    </source>
</evidence>
<feature type="transmembrane region" description="Helical" evidence="8">
    <location>
        <begin position="420"/>
        <end position="443"/>
    </location>
</feature>
<proteinExistence type="predicted"/>
<feature type="domain" description="Cyclic nucleotide-binding" evidence="9">
    <location>
        <begin position="1728"/>
        <end position="1849"/>
    </location>
</feature>
<dbReference type="Pfam" id="PF00520">
    <property type="entry name" value="Ion_trans"/>
    <property type="match status" value="3"/>
</dbReference>
<dbReference type="Gene3D" id="1.10.287.70">
    <property type="match status" value="3"/>
</dbReference>
<reference evidence="11" key="1">
    <citation type="submission" date="2025-08" db="UniProtKB">
        <authorList>
            <consortium name="RefSeq"/>
        </authorList>
    </citation>
    <scope>IDENTIFICATION</scope>
    <source>
        <tissue evidence="11">Thorax and Abdomen</tissue>
    </source>
</reference>
<feature type="transmembrane region" description="Helical" evidence="8">
    <location>
        <begin position="1137"/>
        <end position="1156"/>
    </location>
</feature>
<feature type="transmembrane region" description="Helical" evidence="8">
    <location>
        <begin position="56"/>
        <end position="78"/>
    </location>
</feature>
<accession>A0ABM3GQT1</accession>
<evidence type="ECO:0000259" key="9">
    <source>
        <dbReference type="PROSITE" id="PS50042"/>
    </source>
</evidence>
<dbReference type="PROSITE" id="PS50042">
    <property type="entry name" value="CNMP_BINDING_3"/>
    <property type="match status" value="3"/>
</dbReference>
<dbReference type="InterPro" id="IPR005821">
    <property type="entry name" value="Ion_trans_dom"/>
</dbReference>
<keyword evidence="10" id="KW-1185">Reference proteome</keyword>
<dbReference type="InterPro" id="IPR000595">
    <property type="entry name" value="cNMP-bd_dom"/>
</dbReference>
<evidence type="ECO:0000313" key="10">
    <source>
        <dbReference type="Proteomes" id="UP000829291"/>
    </source>
</evidence>
<keyword evidence="3 8" id="KW-0812">Transmembrane</keyword>
<organism evidence="10 11">
    <name type="scientific">Neodiprion lecontei</name>
    <name type="common">Redheaded pine sawfly</name>
    <dbReference type="NCBI Taxonomy" id="441921"/>
    <lineage>
        <taxon>Eukaryota</taxon>
        <taxon>Metazoa</taxon>
        <taxon>Ecdysozoa</taxon>
        <taxon>Arthropoda</taxon>
        <taxon>Hexapoda</taxon>
        <taxon>Insecta</taxon>
        <taxon>Pterygota</taxon>
        <taxon>Neoptera</taxon>
        <taxon>Endopterygota</taxon>
        <taxon>Hymenoptera</taxon>
        <taxon>Tenthredinoidea</taxon>
        <taxon>Diprionidae</taxon>
        <taxon>Diprioninae</taxon>
        <taxon>Neodiprion</taxon>
    </lineage>
</organism>
<evidence type="ECO:0000256" key="5">
    <source>
        <dbReference type="ARBA" id="ARBA00023065"/>
    </source>
</evidence>
<keyword evidence="7" id="KW-0407">Ion channel</keyword>
<feature type="domain" description="Cyclic nucleotide-binding" evidence="9">
    <location>
        <begin position="1271"/>
        <end position="1387"/>
    </location>
</feature>
<dbReference type="InterPro" id="IPR050866">
    <property type="entry name" value="CNG_cation_channel"/>
</dbReference>
<dbReference type="GeneID" id="107223440"/>
<feature type="transmembrane region" description="Helical" evidence="8">
    <location>
        <begin position="1555"/>
        <end position="1575"/>
    </location>
</feature>
<feature type="transmembrane region" description="Helical" evidence="8">
    <location>
        <begin position="967"/>
        <end position="988"/>
    </location>
</feature>
<protein>
    <submittedName>
        <fullName evidence="11">Uncharacterized protein LOC107223440</fullName>
    </submittedName>
</protein>
<dbReference type="SUPFAM" id="SSF81324">
    <property type="entry name" value="Voltage-gated potassium channels"/>
    <property type="match status" value="3"/>
</dbReference>
<evidence type="ECO:0000256" key="8">
    <source>
        <dbReference type="SAM" id="Phobius"/>
    </source>
</evidence>
<keyword evidence="4 8" id="KW-1133">Transmembrane helix</keyword>
<dbReference type="PANTHER" id="PTHR45638">
    <property type="entry name" value="CYCLIC NUCLEOTIDE-GATED CATION CHANNEL SUBUNIT A"/>
    <property type="match status" value="1"/>
</dbReference>
<keyword evidence="6 8" id="KW-0472">Membrane</keyword>
<dbReference type="Pfam" id="PF00027">
    <property type="entry name" value="cNMP_binding"/>
    <property type="match status" value="3"/>
</dbReference>
<feature type="transmembrane region" description="Helical" evidence="8">
    <location>
        <begin position="1445"/>
        <end position="1468"/>
    </location>
</feature>
<evidence type="ECO:0000256" key="1">
    <source>
        <dbReference type="ARBA" id="ARBA00004141"/>
    </source>
</evidence>
<name>A0ABM3GQT1_NEOLC</name>
<evidence type="ECO:0000256" key="2">
    <source>
        <dbReference type="ARBA" id="ARBA00022448"/>
    </source>
</evidence>
<dbReference type="CDD" id="cd00038">
    <property type="entry name" value="CAP_ED"/>
    <property type="match status" value="3"/>
</dbReference>
<dbReference type="InterPro" id="IPR018490">
    <property type="entry name" value="cNMP-bd_dom_sf"/>
</dbReference>
<feature type="domain" description="Cyclic nucleotide-binding" evidence="9">
    <location>
        <begin position="746"/>
        <end position="846"/>
    </location>
</feature>
<dbReference type="RefSeq" id="XP_046602623.1">
    <property type="nucleotide sequence ID" value="XM_046746667.1"/>
</dbReference>
<feature type="transmembrane region" description="Helical" evidence="8">
    <location>
        <begin position="564"/>
        <end position="582"/>
    </location>
</feature>
<keyword evidence="5" id="KW-0406">Ion transport</keyword>
<keyword evidence="2" id="KW-0813">Transport</keyword>
<feature type="transmembrane region" description="Helical" evidence="8">
    <location>
        <begin position="98"/>
        <end position="121"/>
    </location>
</feature>